<keyword evidence="1" id="KW-0812">Transmembrane</keyword>
<protein>
    <submittedName>
        <fullName evidence="2">Uncharacterized protein</fullName>
    </submittedName>
</protein>
<keyword evidence="3" id="KW-1185">Reference proteome</keyword>
<reference evidence="2 3" key="1">
    <citation type="submission" date="2020-10" db="EMBL/GenBank/DDBJ databases">
        <title>Wide distribution of Phycisphaera-like planctomycetes from WD2101 soil group in peatlands and genome analysis of the first cultivated representative.</title>
        <authorList>
            <person name="Dedysh S.N."/>
            <person name="Beletsky A.V."/>
            <person name="Ivanova A."/>
            <person name="Kulichevskaya I.S."/>
            <person name="Suzina N.E."/>
            <person name="Philippov D.A."/>
            <person name="Rakitin A.L."/>
            <person name="Mardanov A.V."/>
            <person name="Ravin N.V."/>
        </authorList>
    </citation>
    <scope>NUCLEOTIDE SEQUENCE [LARGE SCALE GENOMIC DNA]</scope>
    <source>
        <strain evidence="2 3">M1803</strain>
    </source>
</reference>
<dbReference type="Proteomes" id="UP000593765">
    <property type="component" value="Chromosome"/>
</dbReference>
<feature type="transmembrane region" description="Helical" evidence="1">
    <location>
        <begin position="188"/>
        <end position="207"/>
    </location>
</feature>
<dbReference type="AlphaFoldDB" id="A0A7M2X4I4"/>
<gene>
    <name evidence="2" type="ORF">IPV69_10075</name>
</gene>
<evidence type="ECO:0000313" key="2">
    <source>
        <dbReference type="EMBL" id="QOV91680.1"/>
    </source>
</evidence>
<dbReference type="EMBL" id="CP063458">
    <property type="protein sequence ID" value="QOV91680.1"/>
    <property type="molecule type" value="Genomic_DNA"/>
</dbReference>
<sequence length="221" mass="24111">MLSLGWRLLPYLMVLGGLILLLGTLPVLIGGAETTPTSVAVADVSVESPKAKWLKLTGGGLYLPGAIVDEEIKKSTGARKTKAWYVPLIPESEAVERAKSIVNGTTRPSPGKLVLVRFDPDEFLRSYPTPENLKPGDVFRAVQVEGLRSSNILFPERLKDFVRSELQLPLESVVVVKFGDKPLQRESAMTMTGVLAGLVFVGVLWIIKRFRSSPKPPPLPV</sequence>
<proteinExistence type="predicted"/>
<evidence type="ECO:0000256" key="1">
    <source>
        <dbReference type="SAM" id="Phobius"/>
    </source>
</evidence>
<evidence type="ECO:0000313" key="3">
    <source>
        <dbReference type="Proteomes" id="UP000593765"/>
    </source>
</evidence>
<keyword evidence="1" id="KW-1133">Transmembrane helix</keyword>
<dbReference type="RefSeq" id="WP_206294984.1">
    <property type="nucleotide sequence ID" value="NZ_CP063458.1"/>
</dbReference>
<keyword evidence="1" id="KW-0472">Membrane</keyword>
<accession>A0A7M2X4I4</accession>
<name>A0A7M2X4I4_9BACT</name>
<dbReference type="KEGG" id="hbs:IPV69_10075"/>
<organism evidence="2 3">
    <name type="scientific">Humisphaera borealis</name>
    <dbReference type="NCBI Taxonomy" id="2807512"/>
    <lineage>
        <taxon>Bacteria</taxon>
        <taxon>Pseudomonadati</taxon>
        <taxon>Planctomycetota</taxon>
        <taxon>Phycisphaerae</taxon>
        <taxon>Tepidisphaerales</taxon>
        <taxon>Tepidisphaeraceae</taxon>
        <taxon>Humisphaera</taxon>
    </lineage>
</organism>